<reference evidence="4" key="1">
    <citation type="journal article" date="2011" name="Nat. Genet.">
        <title>The genome of the mesopolyploid crop species Brassica rapa.</title>
        <authorList>
            <consortium name="Brassica rapa Genome Sequencing Project Consortium"/>
            <person name="Wang X."/>
            <person name="Wang H."/>
            <person name="Wang J."/>
            <person name="Sun R."/>
            <person name="Wu J."/>
            <person name="Liu S."/>
            <person name="Bai Y."/>
            <person name="Mun J.H."/>
            <person name="Bancroft I."/>
            <person name="Cheng F."/>
            <person name="Huang S."/>
            <person name="Li X."/>
            <person name="Hua W."/>
            <person name="Wang J."/>
            <person name="Wang X."/>
            <person name="Freeling M."/>
            <person name="Pires J.C."/>
            <person name="Paterson A.H."/>
            <person name="Chalhoub B."/>
            <person name="Wang B."/>
            <person name="Hayward A."/>
            <person name="Sharpe A.G."/>
            <person name="Park B.S."/>
            <person name="Weisshaar B."/>
            <person name="Liu B."/>
            <person name="Li B."/>
            <person name="Liu B."/>
            <person name="Tong C."/>
            <person name="Song C."/>
            <person name="Duran C."/>
            <person name="Peng C."/>
            <person name="Geng C."/>
            <person name="Koh C."/>
            <person name="Lin C."/>
            <person name="Edwards D."/>
            <person name="Mu D."/>
            <person name="Shen D."/>
            <person name="Soumpourou E."/>
            <person name="Li F."/>
            <person name="Fraser F."/>
            <person name="Conant G."/>
            <person name="Lassalle G."/>
            <person name="King G.J."/>
            <person name="Bonnema G."/>
            <person name="Tang H."/>
            <person name="Wang H."/>
            <person name="Belcram H."/>
            <person name="Zhou H."/>
            <person name="Hirakawa H."/>
            <person name="Abe H."/>
            <person name="Guo H."/>
            <person name="Wang H."/>
            <person name="Jin H."/>
            <person name="Parkin I.A."/>
            <person name="Batley J."/>
            <person name="Kim J.S."/>
            <person name="Just J."/>
            <person name="Li J."/>
            <person name="Xu J."/>
            <person name="Deng J."/>
            <person name="Kim J.A."/>
            <person name="Li J."/>
            <person name="Yu J."/>
            <person name="Meng J."/>
            <person name="Wang J."/>
            <person name="Min J."/>
            <person name="Poulain J."/>
            <person name="Wang J."/>
            <person name="Hatakeyama K."/>
            <person name="Wu K."/>
            <person name="Wang L."/>
            <person name="Fang L."/>
            <person name="Trick M."/>
            <person name="Links M.G."/>
            <person name="Zhao M."/>
            <person name="Jin M."/>
            <person name="Ramchiary N."/>
            <person name="Drou N."/>
            <person name="Berkman P.J."/>
            <person name="Cai Q."/>
            <person name="Huang Q."/>
            <person name="Li R."/>
            <person name="Tabata S."/>
            <person name="Cheng S."/>
            <person name="Zhang S."/>
            <person name="Zhang S."/>
            <person name="Huang S."/>
            <person name="Sato S."/>
            <person name="Sun S."/>
            <person name="Kwon S.J."/>
            <person name="Choi S.R."/>
            <person name="Lee T.H."/>
            <person name="Fan W."/>
            <person name="Zhao X."/>
            <person name="Tan X."/>
            <person name="Xu X."/>
            <person name="Wang Y."/>
            <person name="Qiu Y."/>
            <person name="Yin Y."/>
            <person name="Li Y."/>
            <person name="Du Y."/>
            <person name="Liao Y."/>
            <person name="Lim Y."/>
            <person name="Narusaka Y."/>
            <person name="Wang Y."/>
            <person name="Wang Z."/>
            <person name="Li Z."/>
            <person name="Wang Z."/>
            <person name="Xiong Z."/>
            <person name="Zhang Z."/>
        </authorList>
    </citation>
    <scope>NUCLEOTIDE SEQUENCE [LARGE SCALE GENOMIC DNA]</scope>
    <source>
        <strain evidence="4">cv. Chiifu-401-42</strain>
    </source>
</reference>
<reference evidence="3" key="4">
    <citation type="submission" date="2023-03" db="UniProtKB">
        <authorList>
            <consortium name="EnsemblPlants"/>
        </authorList>
    </citation>
    <scope>IDENTIFICATION</scope>
    <source>
        <strain evidence="3">cv. Chiifu-401-42</strain>
    </source>
</reference>
<feature type="region of interest" description="Disordered" evidence="1">
    <location>
        <begin position="45"/>
        <end position="68"/>
    </location>
</feature>
<accession>M4FHA9</accession>
<reference evidence="2" key="3">
    <citation type="submission" date="2018-11" db="EMBL/GenBank/DDBJ databases">
        <authorList>
            <consortium name="Genoscope - CEA"/>
            <person name="William W."/>
        </authorList>
    </citation>
    <scope>NUCLEOTIDE SEQUENCE</scope>
</reference>
<evidence type="ECO:0000256" key="1">
    <source>
        <dbReference type="SAM" id="MobiDB-lite"/>
    </source>
</evidence>
<proteinExistence type="predicted"/>
<protein>
    <submittedName>
        <fullName evidence="2 3">Uncharacterized protein</fullName>
    </submittedName>
</protein>
<sequence>MISLKETALNKFFREIYLNSDEDMRSARSNHFAFNRLERYRDHRSRRCGGGRHSVYAGNSGGAETRRS</sequence>
<keyword evidence="4" id="KW-1185">Reference proteome</keyword>
<evidence type="ECO:0000313" key="4">
    <source>
        <dbReference type="Proteomes" id="UP000011750"/>
    </source>
</evidence>
<gene>
    <name evidence="2" type="ORF">BRASC35T45981Z</name>
</gene>
<dbReference type="Gramene" id="Bra040487.1">
    <property type="protein sequence ID" value="Bra040487.1-P"/>
    <property type="gene ID" value="Bra040487"/>
</dbReference>
<evidence type="ECO:0000313" key="3">
    <source>
        <dbReference type="EnsemblPlants" id="Bra040487.1-P"/>
    </source>
</evidence>
<accession>A0A3P6DA96</accession>
<dbReference type="AlphaFoldDB" id="M4FHA9"/>
<name>M4FHA9_BRACM</name>
<dbReference type="HOGENOM" id="CLU_2797543_0_0_1"/>
<organism evidence="3 4">
    <name type="scientific">Brassica campestris</name>
    <name type="common">Field mustard</name>
    <dbReference type="NCBI Taxonomy" id="3711"/>
    <lineage>
        <taxon>Eukaryota</taxon>
        <taxon>Viridiplantae</taxon>
        <taxon>Streptophyta</taxon>
        <taxon>Embryophyta</taxon>
        <taxon>Tracheophyta</taxon>
        <taxon>Spermatophyta</taxon>
        <taxon>Magnoliopsida</taxon>
        <taxon>eudicotyledons</taxon>
        <taxon>Gunneridae</taxon>
        <taxon>Pentapetalae</taxon>
        <taxon>rosids</taxon>
        <taxon>malvids</taxon>
        <taxon>Brassicales</taxon>
        <taxon>Brassicaceae</taxon>
        <taxon>Brassiceae</taxon>
        <taxon>Brassica</taxon>
    </lineage>
</organism>
<dbReference type="InParanoid" id="M4FHA9"/>
<reference evidence="4" key="2">
    <citation type="journal article" date="2018" name="Hortic Res">
        <title>Improved Brassica rapa reference genome by single-molecule sequencing and chromosome conformation capture technologies.</title>
        <authorList>
            <person name="Zhang L."/>
            <person name="Cai X."/>
            <person name="Wu J."/>
            <person name="Liu M."/>
            <person name="Grob S."/>
            <person name="Cheng F."/>
            <person name="Liang J."/>
            <person name="Cai C."/>
            <person name="Liu Z."/>
            <person name="Liu B."/>
            <person name="Wang F."/>
            <person name="Li S."/>
            <person name="Liu F."/>
            <person name="Li X."/>
            <person name="Cheng L."/>
            <person name="Yang W."/>
            <person name="Li M.H."/>
            <person name="Grossniklaus U."/>
            <person name="Zheng H."/>
            <person name="Wang X."/>
        </authorList>
    </citation>
    <scope>NUCLEOTIDE SEQUENCE [LARGE SCALE GENOMIC DNA]</scope>
    <source>
        <strain evidence="4">cv. Chiifu-401-42</strain>
    </source>
</reference>
<dbReference type="EMBL" id="LR031585">
    <property type="protein sequence ID" value="VDD23148.1"/>
    <property type="molecule type" value="Genomic_DNA"/>
</dbReference>
<dbReference type="Proteomes" id="UP000011750">
    <property type="component" value="Unassembled WGS sequence"/>
</dbReference>
<evidence type="ECO:0000313" key="2">
    <source>
        <dbReference type="EMBL" id="VDD23148.1"/>
    </source>
</evidence>
<dbReference type="EnsemblPlants" id="Bra040487.1">
    <property type="protein sequence ID" value="Bra040487.1-P"/>
    <property type="gene ID" value="Bra040487"/>
</dbReference>